<proteinExistence type="predicted"/>
<keyword evidence="1" id="KW-0472">Membrane</keyword>
<name>A0ABX3NT81_9BACT</name>
<feature type="transmembrane region" description="Helical" evidence="1">
    <location>
        <begin position="171"/>
        <end position="192"/>
    </location>
</feature>
<dbReference type="Gene3D" id="3.40.50.10140">
    <property type="entry name" value="Toll/interleukin-1 receptor homology (TIR) domain"/>
    <property type="match status" value="1"/>
</dbReference>
<dbReference type="PROSITE" id="PS50104">
    <property type="entry name" value="TIR"/>
    <property type="match status" value="1"/>
</dbReference>
<dbReference type="Proteomes" id="UP000192277">
    <property type="component" value="Unassembled WGS sequence"/>
</dbReference>
<protein>
    <recommendedName>
        <fullName evidence="2">TIR domain-containing protein</fullName>
    </recommendedName>
</protein>
<feature type="domain" description="TIR" evidence="2">
    <location>
        <begin position="11"/>
        <end position="136"/>
    </location>
</feature>
<sequence>MGIQSGIQTDIKNEIFISYSRRDMDAANRINTVLTEHKIAVWYDQLISPGVNWREAIVSHLSQAKVMLILLSENAQKSNELKRELALASSLSVPLLGVRLTNVSLTGAFAYELTGLNWFDVFEDEEKGYRQLAIFLEKLVNDTSTVRSDSEMLIRQFGTGRQKALPWYQKIFYNVFTLLMCFLAVTAIQFWQYNHQTSAIEKLSDNGESSLQAIFNVLVLSSVGSPLLLLTVLINGVQEVQIPLLITSVINTVLILFILRNLTRRAINLFWKPNKVS</sequence>
<keyword evidence="1" id="KW-0812">Transmembrane</keyword>
<organism evidence="3 4">
    <name type="scientific">Niastella koreensis</name>
    <dbReference type="NCBI Taxonomy" id="354356"/>
    <lineage>
        <taxon>Bacteria</taxon>
        <taxon>Pseudomonadati</taxon>
        <taxon>Bacteroidota</taxon>
        <taxon>Chitinophagia</taxon>
        <taxon>Chitinophagales</taxon>
        <taxon>Chitinophagaceae</taxon>
        <taxon>Niastella</taxon>
    </lineage>
</organism>
<gene>
    <name evidence="3" type="ORF">A4D02_33000</name>
</gene>
<evidence type="ECO:0000313" key="3">
    <source>
        <dbReference type="EMBL" id="OQP45480.1"/>
    </source>
</evidence>
<dbReference type="Pfam" id="PF13676">
    <property type="entry name" value="TIR_2"/>
    <property type="match status" value="1"/>
</dbReference>
<dbReference type="InterPro" id="IPR035897">
    <property type="entry name" value="Toll_tir_struct_dom_sf"/>
</dbReference>
<keyword evidence="4" id="KW-1185">Reference proteome</keyword>
<evidence type="ECO:0000259" key="2">
    <source>
        <dbReference type="PROSITE" id="PS50104"/>
    </source>
</evidence>
<feature type="transmembrane region" description="Helical" evidence="1">
    <location>
        <begin position="213"/>
        <end position="234"/>
    </location>
</feature>
<reference evidence="3 4" key="1">
    <citation type="submission" date="2016-04" db="EMBL/GenBank/DDBJ databases">
        <authorList>
            <person name="Chen L."/>
            <person name="Zhuang W."/>
            <person name="Wang G."/>
        </authorList>
    </citation>
    <scope>NUCLEOTIDE SEQUENCE [LARGE SCALE GENOMIC DNA]</scope>
    <source>
        <strain evidence="4">GR20</strain>
    </source>
</reference>
<dbReference type="InterPro" id="IPR000157">
    <property type="entry name" value="TIR_dom"/>
</dbReference>
<evidence type="ECO:0000256" key="1">
    <source>
        <dbReference type="SAM" id="Phobius"/>
    </source>
</evidence>
<dbReference type="SUPFAM" id="SSF52200">
    <property type="entry name" value="Toll/Interleukin receptor TIR domain"/>
    <property type="match status" value="1"/>
</dbReference>
<dbReference type="EMBL" id="LWBO01000019">
    <property type="protein sequence ID" value="OQP45480.1"/>
    <property type="molecule type" value="Genomic_DNA"/>
</dbReference>
<comment type="caution">
    <text evidence="3">The sequence shown here is derived from an EMBL/GenBank/DDBJ whole genome shotgun (WGS) entry which is preliminary data.</text>
</comment>
<dbReference type="RefSeq" id="WP_014217352.1">
    <property type="nucleotide sequence ID" value="NZ_LWBO01000019.1"/>
</dbReference>
<keyword evidence="1" id="KW-1133">Transmembrane helix</keyword>
<evidence type="ECO:0000313" key="4">
    <source>
        <dbReference type="Proteomes" id="UP000192277"/>
    </source>
</evidence>
<feature type="transmembrane region" description="Helical" evidence="1">
    <location>
        <begin position="240"/>
        <end position="259"/>
    </location>
</feature>
<accession>A0ABX3NT81</accession>